<comment type="caution">
    <text evidence="1">The sequence shown here is derived from an EMBL/GenBank/DDBJ whole genome shotgun (WGS) entry which is preliminary data.</text>
</comment>
<feature type="non-terminal residue" evidence="1">
    <location>
        <position position="93"/>
    </location>
</feature>
<gene>
    <name evidence="1" type="ORF">DYB31_012932</name>
</gene>
<proteinExistence type="predicted"/>
<accession>A0A397G2R5</accession>
<reference evidence="1 2" key="1">
    <citation type="submission" date="2018-08" db="EMBL/GenBank/DDBJ databases">
        <title>Aphanomyces genome sequencing and annotation.</title>
        <authorList>
            <person name="Minardi D."/>
            <person name="Oidtmann B."/>
            <person name="Van Der Giezen M."/>
            <person name="Studholme D.J."/>
        </authorList>
    </citation>
    <scope>NUCLEOTIDE SEQUENCE [LARGE SCALE GENOMIC DNA]</scope>
    <source>
        <strain evidence="1 2">197901</strain>
    </source>
</reference>
<name>A0A397G2R5_APHAT</name>
<organism evidence="1 2">
    <name type="scientific">Aphanomyces astaci</name>
    <name type="common">Crayfish plague agent</name>
    <dbReference type="NCBI Taxonomy" id="112090"/>
    <lineage>
        <taxon>Eukaryota</taxon>
        <taxon>Sar</taxon>
        <taxon>Stramenopiles</taxon>
        <taxon>Oomycota</taxon>
        <taxon>Saprolegniomycetes</taxon>
        <taxon>Saprolegniales</taxon>
        <taxon>Verrucalvaceae</taxon>
        <taxon>Aphanomyces</taxon>
    </lineage>
</organism>
<dbReference type="EMBL" id="QUTE01002000">
    <property type="protein sequence ID" value="RHZ40969.1"/>
    <property type="molecule type" value="Genomic_DNA"/>
</dbReference>
<protein>
    <submittedName>
        <fullName evidence="1">Uncharacterized protein</fullName>
    </submittedName>
</protein>
<sequence length="93" mass="10318">MSGRLAMSPADTMALPGQIMSATLAEVEEGQRENIAAAQLELEEMHADVRMQTDRIRERRKNPAQDKILKTLNLLPSDAYLLLAPADIEDEAK</sequence>
<dbReference type="AlphaFoldDB" id="A0A397G2R5"/>
<evidence type="ECO:0000313" key="2">
    <source>
        <dbReference type="Proteomes" id="UP000266196"/>
    </source>
</evidence>
<dbReference type="Proteomes" id="UP000266196">
    <property type="component" value="Unassembled WGS sequence"/>
</dbReference>
<evidence type="ECO:0000313" key="1">
    <source>
        <dbReference type="EMBL" id="RHZ40969.1"/>
    </source>
</evidence>